<evidence type="ECO:0000256" key="7">
    <source>
        <dbReference type="ARBA" id="ARBA00022840"/>
    </source>
</evidence>
<dbReference type="GO" id="GO:0000724">
    <property type="term" value="P:double-strand break repair via homologous recombination"/>
    <property type="evidence" value="ECO:0007669"/>
    <property type="project" value="UniProtKB-UniRule"/>
</dbReference>
<dbReference type="AlphaFoldDB" id="A0A7R6STB2"/>
<name>A0A7R6STB2_9GAMM</name>
<evidence type="ECO:0000256" key="3">
    <source>
        <dbReference type="ARBA" id="ARBA00022763"/>
    </source>
</evidence>
<dbReference type="EMBL" id="AP014545">
    <property type="protein sequence ID" value="BBB26490.1"/>
    <property type="molecule type" value="Genomic_DNA"/>
</dbReference>
<dbReference type="InterPro" id="IPR041451">
    <property type="entry name" value="RecD2_SH13"/>
</dbReference>
<keyword evidence="2 11" id="KW-0547">Nucleotide-binding</keyword>
<keyword evidence="10 11" id="KW-0413">Isomerase</keyword>
<dbReference type="SUPFAM" id="SSF52540">
    <property type="entry name" value="P-loop containing nucleoside triphosphate hydrolases"/>
    <property type="match status" value="2"/>
</dbReference>
<dbReference type="InterPro" id="IPR027417">
    <property type="entry name" value="P-loop_NTPase"/>
</dbReference>
<evidence type="ECO:0000256" key="2">
    <source>
        <dbReference type="ARBA" id="ARBA00022741"/>
    </source>
</evidence>
<evidence type="ECO:0000256" key="8">
    <source>
        <dbReference type="ARBA" id="ARBA00023125"/>
    </source>
</evidence>
<dbReference type="InterPro" id="IPR027785">
    <property type="entry name" value="UvrD-like_helicase_C"/>
</dbReference>
<dbReference type="Gene3D" id="3.40.50.300">
    <property type="entry name" value="P-loop containing nucleotide triphosphate hydrolases"/>
    <property type="match status" value="3"/>
</dbReference>
<dbReference type="PANTHER" id="PTHR43788">
    <property type="entry name" value="DNA2/NAM7 HELICASE FAMILY MEMBER"/>
    <property type="match status" value="1"/>
</dbReference>
<dbReference type="Pfam" id="PF13538">
    <property type="entry name" value="UvrD_C_2"/>
    <property type="match status" value="1"/>
</dbReference>
<evidence type="ECO:0000256" key="11">
    <source>
        <dbReference type="HAMAP-Rule" id="MF_01487"/>
    </source>
</evidence>
<dbReference type="NCBIfam" id="TIGR01447">
    <property type="entry name" value="recD"/>
    <property type="match status" value="1"/>
</dbReference>
<evidence type="ECO:0000256" key="4">
    <source>
        <dbReference type="ARBA" id="ARBA00022801"/>
    </source>
</evidence>
<keyword evidence="7 11" id="KW-0067">ATP-binding</keyword>
<gene>
    <name evidence="11 15" type="primary">recD</name>
    <name evidence="15" type="ORF">AMJAP_1899</name>
</gene>
<keyword evidence="6 11" id="KW-0269">Exonuclease</keyword>
<keyword evidence="5 11" id="KW-0347">Helicase</keyword>
<evidence type="ECO:0000256" key="6">
    <source>
        <dbReference type="ARBA" id="ARBA00022839"/>
    </source>
</evidence>
<dbReference type="Gene3D" id="1.10.10.1020">
    <property type="entry name" value="RecBCD complex, subunit RecD, N-terminal domain"/>
    <property type="match status" value="1"/>
</dbReference>
<evidence type="ECO:0000256" key="9">
    <source>
        <dbReference type="ARBA" id="ARBA00023204"/>
    </source>
</evidence>
<evidence type="ECO:0000259" key="13">
    <source>
        <dbReference type="Pfam" id="PF18335"/>
    </source>
</evidence>
<comment type="miscellaneous">
    <text evidence="11">In the RecBCD complex, RecB has a slow 3'-5' helicase, an exonuclease activity and loads RecA onto ssDNA, RecD has a fast 5'-3' helicase activity, while RecC stimulates the ATPase and processivity of the RecB helicase and contributes to recognition of the Chi site.</text>
</comment>
<dbReference type="GO" id="GO:0017116">
    <property type="term" value="F:single-stranded DNA helicase activity"/>
    <property type="evidence" value="ECO:0007669"/>
    <property type="project" value="TreeGrafter"/>
</dbReference>
<dbReference type="NCBIfam" id="NF008127">
    <property type="entry name" value="PRK10875.1"/>
    <property type="match status" value="1"/>
</dbReference>
<evidence type="ECO:0000259" key="14">
    <source>
        <dbReference type="Pfam" id="PF21185"/>
    </source>
</evidence>
<feature type="binding site" evidence="11">
    <location>
        <begin position="179"/>
        <end position="186"/>
    </location>
    <ligand>
        <name>ATP</name>
        <dbReference type="ChEBI" id="CHEBI:30616"/>
    </ligand>
</feature>
<comment type="subunit">
    <text evidence="11">Heterotrimer of RecB, RecC and RecD. All subunits contribute to DNA-binding.</text>
</comment>
<evidence type="ECO:0000313" key="15">
    <source>
        <dbReference type="EMBL" id="BBB26490.1"/>
    </source>
</evidence>
<organism evidence="15 16">
    <name type="scientific">Amphritea japonica ATCC BAA-1530</name>
    <dbReference type="NCBI Taxonomy" id="1278309"/>
    <lineage>
        <taxon>Bacteria</taxon>
        <taxon>Pseudomonadati</taxon>
        <taxon>Pseudomonadota</taxon>
        <taxon>Gammaproteobacteria</taxon>
        <taxon>Oceanospirillales</taxon>
        <taxon>Oceanospirillaceae</taxon>
        <taxon>Amphritea</taxon>
    </lineage>
</organism>
<keyword evidence="16" id="KW-1185">Reference proteome</keyword>
<dbReference type="GO" id="GO:0008854">
    <property type="term" value="F:exodeoxyribonuclease V activity"/>
    <property type="evidence" value="ECO:0007669"/>
    <property type="project" value="InterPro"/>
</dbReference>
<dbReference type="Proteomes" id="UP000595663">
    <property type="component" value="Chromosome"/>
</dbReference>
<dbReference type="GO" id="GO:0009338">
    <property type="term" value="C:exodeoxyribonuclease V complex"/>
    <property type="evidence" value="ECO:0007669"/>
    <property type="project" value="InterPro"/>
</dbReference>
<dbReference type="CDD" id="cd18809">
    <property type="entry name" value="SF1_C_RecD"/>
    <property type="match status" value="1"/>
</dbReference>
<dbReference type="KEGG" id="ajp:AMJAP_1899"/>
<keyword evidence="1 11" id="KW-0540">Nuclease</keyword>
<keyword evidence="8 11" id="KW-0238">DNA-binding</keyword>
<dbReference type="InterPro" id="IPR006344">
    <property type="entry name" value="RecD"/>
</dbReference>
<comment type="function">
    <text evidence="11">A helicase/nuclease that prepares dsDNA breaks (DSB) for recombinational DNA repair. Binds to DSBs and unwinds DNA via a highly rapid and processive ATP-dependent bidirectional helicase activity. Unwinds dsDNA until it encounters a Chi (crossover hotspot instigator) sequence from the 3' direction. Cuts ssDNA a few nucleotides 3' to the Chi site. The properties and activities of the enzyme are changed at Chi. The Chi-altered holoenzyme produces a long 3'-ssDNA overhang and facilitates RecA-binding to the ssDNA for homologous DNA recombination and repair. Holoenzyme degrades any linearized DNA that is unable to undergo homologous recombination. In the holoenzyme this subunit has ssDNA-dependent ATPase and 5'-3' helicase activity. When added to pre-assembled RecBC greatly stimulates nuclease activity and augments holoenzyme processivity. Negatively regulates the RecA-loading ability of RecBCD.</text>
</comment>
<protein>
    <recommendedName>
        <fullName evidence="11">RecBCD enzyme subunit RecD</fullName>
        <ecNumber evidence="11">5.6.2.3</ecNumber>
    </recommendedName>
    <alternativeName>
        <fullName evidence="11">DNA 5'-3' helicase subunit RecD</fullName>
    </alternativeName>
    <alternativeName>
        <fullName evidence="11">Exonuclease V subunit RecD</fullName>
        <shortName evidence="11">ExoV subunit RecD</shortName>
    </alternativeName>
    <alternativeName>
        <fullName evidence="11">Helicase/nuclease RecBCD subunit RecD</fullName>
    </alternativeName>
</protein>
<feature type="domain" description="ATP-dependent RecD2 DNA helicase SH3" evidence="13">
    <location>
        <begin position="479"/>
        <end position="536"/>
    </location>
</feature>
<dbReference type="InterPro" id="IPR041851">
    <property type="entry name" value="RecD_N_sf"/>
</dbReference>
<proteinExistence type="inferred from homology"/>
<dbReference type="GO" id="GO:0003677">
    <property type="term" value="F:DNA binding"/>
    <property type="evidence" value="ECO:0007669"/>
    <property type="project" value="UniProtKB-UniRule"/>
</dbReference>
<keyword evidence="9 11" id="KW-0234">DNA repair</keyword>
<comment type="catalytic activity">
    <reaction evidence="11">
        <text>ATP + H2O = ADP + phosphate + H(+)</text>
        <dbReference type="Rhea" id="RHEA:13065"/>
        <dbReference type="ChEBI" id="CHEBI:15377"/>
        <dbReference type="ChEBI" id="CHEBI:15378"/>
        <dbReference type="ChEBI" id="CHEBI:30616"/>
        <dbReference type="ChEBI" id="CHEBI:43474"/>
        <dbReference type="ChEBI" id="CHEBI:456216"/>
        <dbReference type="EC" id="5.6.2.3"/>
    </reaction>
</comment>
<evidence type="ECO:0000313" key="16">
    <source>
        <dbReference type="Proteomes" id="UP000595663"/>
    </source>
</evidence>
<evidence type="ECO:0000256" key="1">
    <source>
        <dbReference type="ARBA" id="ARBA00022722"/>
    </source>
</evidence>
<feature type="domain" description="RecBCD enzyme subunit RecD N-terminal" evidence="14">
    <location>
        <begin position="9"/>
        <end position="114"/>
    </location>
</feature>
<dbReference type="Pfam" id="PF13245">
    <property type="entry name" value="AAA_19"/>
    <property type="match status" value="1"/>
</dbReference>
<dbReference type="Pfam" id="PF18335">
    <property type="entry name" value="SH3_13"/>
    <property type="match status" value="1"/>
</dbReference>
<evidence type="ECO:0000256" key="10">
    <source>
        <dbReference type="ARBA" id="ARBA00023235"/>
    </source>
</evidence>
<sequence length="639" mass="70559">MQLLQQLRQQQLIRPLDTQFARFIRDEELSISGQAEVNDALPLLAALVSLQLGRGEVCLPLNGWGVLMENWPSVLRKPAEQLLQGLCENTLIGFSVITDGAQEAPLVLSSGRLYLYRYWLYETDVAARIQQLAAPIPLNRDSIKAGLRRLFIDRLAGEIDWQQIAVAIAISRRFSVISGGPGTGKTTTVARLLALYAESFSQQMQRAPLIKLAAPTGKAAARLSESLAGAREGLPVSDAICAMIPNQAVTLHRLLGPRPDSKNFRHNAENPLHLDLLVVDEASMIDLPMIYRLLSALPPHAQLIMIGDRDQLASVEAGSVLGDICSWDNQAGVSVQASDSEVSTGLCYRPAQLEYLQEVCELPAPVSAPGSSSISDALALLRRSYRFDESSGIGYLARAVNRGDGLQAMQLFDQPWEDIRFMALSDEGYEEMVSEVCAGYAVYLKQLQQRSEPRLLLKAFNQIQLLAVVRQGIYGVDGLNQAVEEHLQRQRLISLTGDWYIGRPVMIIRNDYQLGLFNGDIGITVADEDGRLRVWFELSDGEMKGVLPGRLPEHETVYAMTVHKSQGSEFDQVVMILPAEDTPLLTRELIYTGITRAKSKFALQATPQAFIKGSHRRTERASGLSWRLWQATGASATEI</sequence>
<keyword evidence="4 11" id="KW-0378">Hydrolase</keyword>
<dbReference type="GO" id="GO:0043139">
    <property type="term" value="F:5'-3' DNA helicase activity"/>
    <property type="evidence" value="ECO:0007669"/>
    <property type="project" value="UniProtKB-UniRule"/>
</dbReference>
<keyword evidence="3 11" id="KW-0227">DNA damage</keyword>
<dbReference type="InterPro" id="IPR049550">
    <property type="entry name" value="RecD_N"/>
</dbReference>
<reference evidence="15 16" key="1">
    <citation type="journal article" date="2008" name="Int. J. Syst. Evol. Microbiol.">
        <title>Amphritea japonica sp. nov. and Amphritea balenae sp. nov., isolated from the sediment adjacent to sperm whale carcasses off Kagoshima, Japan.</title>
        <authorList>
            <person name="Miyazaki M."/>
            <person name="Nogi Y."/>
            <person name="Fujiwara Y."/>
            <person name="Kawato M."/>
            <person name="Nagahama T."/>
            <person name="Kubokawa K."/>
            <person name="Horikoshi K."/>
        </authorList>
    </citation>
    <scope>NUCLEOTIDE SEQUENCE [LARGE SCALE GENOMIC DNA]</scope>
    <source>
        <strain evidence="15 16">ATCC BAA-1530</strain>
    </source>
</reference>
<evidence type="ECO:0000259" key="12">
    <source>
        <dbReference type="Pfam" id="PF13538"/>
    </source>
</evidence>
<evidence type="ECO:0000256" key="5">
    <source>
        <dbReference type="ARBA" id="ARBA00022806"/>
    </source>
</evidence>
<dbReference type="RefSeq" id="WP_019622182.1">
    <property type="nucleotide sequence ID" value="NZ_AP014545.1"/>
</dbReference>
<dbReference type="GO" id="GO:0005524">
    <property type="term" value="F:ATP binding"/>
    <property type="evidence" value="ECO:0007669"/>
    <property type="project" value="UniProtKB-UniRule"/>
</dbReference>
<feature type="domain" description="UvrD-like helicase C-terminal" evidence="12">
    <location>
        <begin position="557"/>
        <end position="600"/>
    </location>
</feature>
<dbReference type="EC" id="5.6.2.3" evidence="11"/>
<dbReference type="PANTHER" id="PTHR43788:SF6">
    <property type="entry name" value="DNA HELICASE B"/>
    <property type="match status" value="1"/>
</dbReference>
<accession>A0A7R6STB2</accession>
<comment type="similarity">
    <text evidence="11">Belongs to the RecD family.</text>
</comment>
<dbReference type="HAMAP" id="MF_01487">
    <property type="entry name" value="RecD"/>
    <property type="match status" value="1"/>
</dbReference>
<dbReference type="Pfam" id="PF21185">
    <property type="entry name" value="RecD_N"/>
    <property type="match status" value="1"/>
</dbReference>
<dbReference type="InterPro" id="IPR050534">
    <property type="entry name" value="Coronavir_polyprotein_1ab"/>
</dbReference>
<dbReference type="CDD" id="cd17933">
    <property type="entry name" value="DEXSc_RecD-like"/>
    <property type="match status" value="1"/>
</dbReference>
<dbReference type="OrthoDB" id="9803432at2"/>